<protein>
    <recommendedName>
        <fullName evidence="1">Protein kinase domain-containing protein</fullName>
    </recommendedName>
</protein>
<dbReference type="GO" id="GO:0005524">
    <property type="term" value="F:ATP binding"/>
    <property type="evidence" value="ECO:0007669"/>
    <property type="project" value="InterPro"/>
</dbReference>
<dbReference type="SUPFAM" id="SSF56112">
    <property type="entry name" value="Protein kinase-like (PK-like)"/>
    <property type="match status" value="1"/>
</dbReference>
<accession>A0A7C8RF79</accession>
<dbReference type="InterPro" id="IPR011009">
    <property type="entry name" value="Kinase-like_dom_sf"/>
</dbReference>
<dbReference type="GO" id="GO:0004672">
    <property type="term" value="F:protein kinase activity"/>
    <property type="evidence" value="ECO:0007669"/>
    <property type="project" value="InterPro"/>
</dbReference>
<proteinExistence type="predicted"/>
<gene>
    <name evidence="2" type="ORF">TWF970_007239</name>
</gene>
<name>A0A7C8RF79_ORBOL</name>
<dbReference type="InterPro" id="IPR000719">
    <property type="entry name" value="Prot_kinase_dom"/>
</dbReference>
<comment type="caution">
    <text evidence="2">The sequence shown here is derived from an EMBL/GenBank/DDBJ whole genome shotgun (WGS) entry which is preliminary data.</text>
</comment>
<feature type="domain" description="Protein kinase" evidence="1">
    <location>
        <begin position="143"/>
        <end position="500"/>
    </location>
</feature>
<sequence length="500" mass="56312">MANTALDDCRFQELREILLGGEGPAIKIWPPQLRADKNEFRAFFPVKQLRDRFEKENFHAIFGCRCVYCDEECGREMGEGFMTPGLFNDSNQTTQIKHNVLGDDNLCRIFGLLIECRVPRYIVVFRDYLQQQPPRAEGKMFTGEELEKITGAADESVLTADNIKKFLNRQHCYFEEPIPWNLDGYECDPKPIDTECALPIADNVSRVHHTDWQGAESRVLKFNLLPESLSGTTFKKNYATLITDGIDVDLKQERPFVIKILLGSPIRKNLKSQTYIGKKRFDGNCCIKNIKKLHIALGTLEHLLTRNFACPSGDVTSLNLWRQLKKVSEGINFIHKSLETQHLDLKPGNILIFERGGSSVKKIENGSGPASPLSTSSTRSPLPGNFISDAIFMIGDFGHRSVVTPGAAEWGPPDGPHNRSELQTNEANELYDHWSFGAILLEAAVYDRERESDEGSDDIAVNTFRHKRANLDQGLTPVINTKLYVLGENGKNGLKRTVLD</sequence>
<evidence type="ECO:0000259" key="1">
    <source>
        <dbReference type="PROSITE" id="PS50011"/>
    </source>
</evidence>
<dbReference type="AlphaFoldDB" id="A0A7C8RF79"/>
<dbReference type="Gene3D" id="1.10.510.10">
    <property type="entry name" value="Transferase(Phosphotransferase) domain 1"/>
    <property type="match status" value="1"/>
</dbReference>
<dbReference type="Proteomes" id="UP000474640">
    <property type="component" value="Unassembled WGS sequence"/>
</dbReference>
<reference evidence="2 3" key="1">
    <citation type="submission" date="2020-01" db="EMBL/GenBank/DDBJ databases">
        <authorList>
            <person name="Palmer J.M."/>
        </authorList>
    </citation>
    <scope>NUCLEOTIDE SEQUENCE [LARGE SCALE GENOMIC DNA]</scope>
    <source>
        <strain evidence="2 3">TWF970</strain>
    </source>
</reference>
<evidence type="ECO:0000313" key="3">
    <source>
        <dbReference type="Proteomes" id="UP000474640"/>
    </source>
</evidence>
<dbReference type="PROSITE" id="PS50011">
    <property type="entry name" value="PROTEIN_KINASE_DOM"/>
    <property type="match status" value="1"/>
</dbReference>
<evidence type="ECO:0000313" key="2">
    <source>
        <dbReference type="EMBL" id="KAF3287519.1"/>
    </source>
</evidence>
<dbReference type="EMBL" id="JAABOJ010000004">
    <property type="protein sequence ID" value="KAF3287519.1"/>
    <property type="molecule type" value="Genomic_DNA"/>
</dbReference>
<dbReference type="OrthoDB" id="5986190at2759"/>
<organism evidence="2 3">
    <name type="scientific">Orbilia oligospora</name>
    <name type="common">Nematode-trapping fungus</name>
    <name type="synonym">Arthrobotrys oligospora</name>
    <dbReference type="NCBI Taxonomy" id="2813651"/>
    <lineage>
        <taxon>Eukaryota</taxon>
        <taxon>Fungi</taxon>
        <taxon>Dikarya</taxon>
        <taxon>Ascomycota</taxon>
        <taxon>Pezizomycotina</taxon>
        <taxon>Orbiliomycetes</taxon>
        <taxon>Orbiliales</taxon>
        <taxon>Orbiliaceae</taxon>
        <taxon>Orbilia</taxon>
    </lineage>
</organism>